<dbReference type="AlphaFoldDB" id="A0A926NE62"/>
<evidence type="ECO:0000313" key="6">
    <source>
        <dbReference type="EMBL" id="MBD1379495.1"/>
    </source>
</evidence>
<proteinExistence type="inferred from homology"/>
<evidence type="ECO:0000259" key="5">
    <source>
        <dbReference type="PROSITE" id="PS52004"/>
    </source>
</evidence>
<dbReference type="Gene3D" id="3.40.47.10">
    <property type="match status" value="2"/>
</dbReference>
<comment type="similarity">
    <text evidence="1 4">Belongs to the thiolase-like superfamily. Beta-ketoacyl-ACP synthases family.</text>
</comment>
<keyword evidence="2 4" id="KW-0808">Transferase</keyword>
<dbReference type="GO" id="GO:0004315">
    <property type="term" value="F:3-oxoacyl-[acyl-carrier-protein] synthase activity"/>
    <property type="evidence" value="ECO:0007669"/>
    <property type="project" value="TreeGrafter"/>
</dbReference>
<dbReference type="SUPFAM" id="SSF53901">
    <property type="entry name" value="Thiolase-like"/>
    <property type="match status" value="2"/>
</dbReference>
<sequence length="408" mass="44347">MHENDPIVVTGIGKVTHLGCDVEQFWDVMFEEETDKLVLSKLQELRRQKTFMVGDNWNPKELLGQRGLRFMVPATKYLMGATKLALKHAQLLDSMPAPKELGIVVGCNFTGMESAIDYDQTTISDGPKFVSPMQAPNALGNSPASQMGIKFNAQASNTTLATGKCAGLDALGYGINLIQKKRANYVIVGGVEHLNENIVWLYEQSKLLPSVYSDKQGIPFSSESAGLIASEGAGVVVLERRSSALARGAAIWGEVANWESGFSLNRKSGHRTKTLKRTLTRLLTSATLSPNEVDLIISGANGYVEMDEIERDVLGEMFDSEKTSIYPVKRIIGESFGASGLLQLIAGLGVLAKQKLPADTNLREVHLQPVSTTAGGSLERSFQNNPDRILLTSQNYSGEMSAVLVRNV</sequence>
<evidence type="ECO:0000256" key="2">
    <source>
        <dbReference type="ARBA" id="ARBA00022679"/>
    </source>
</evidence>
<feature type="domain" description="Ketosynthase family 3 (KS3)" evidence="5">
    <location>
        <begin position="4"/>
        <end position="407"/>
    </location>
</feature>
<dbReference type="PANTHER" id="PTHR11712:SF322">
    <property type="entry name" value="POLYKETIDE BETA-KETOACYL SYNTHASE 2-RELATED"/>
    <property type="match status" value="1"/>
</dbReference>
<evidence type="ECO:0000256" key="3">
    <source>
        <dbReference type="ARBA" id="ARBA00023315"/>
    </source>
</evidence>
<dbReference type="InterPro" id="IPR020841">
    <property type="entry name" value="PKS_Beta-ketoAc_synthase_dom"/>
</dbReference>
<dbReference type="InterPro" id="IPR014030">
    <property type="entry name" value="Ketoacyl_synth_N"/>
</dbReference>
<dbReference type="EMBL" id="JACXAI010000004">
    <property type="protein sequence ID" value="MBD1379495.1"/>
    <property type="molecule type" value="Genomic_DNA"/>
</dbReference>
<dbReference type="InterPro" id="IPR000794">
    <property type="entry name" value="Beta-ketoacyl_synthase"/>
</dbReference>
<dbReference type="PANTHER" id="PTHR11712">
    <property type="entry name" value="POLYKETIDE SYNTHASE-RELATED"/>
    <property type="match status" value="1"/>
</dbReference>
<dbReference type="PROSITE" id="PS52004">
    <property type="entry name" value="KS3_2"/>
    <property type="match status" value="1"/>
</dbReference>
<evidence type="ECO:0000256" key="4">
    <source>
        <dbReference type="RuleBase" id="RU003694"/>
    </source>
</evidence>
<comment type="caution">
    <text evidence="6">The sequence shown here is derived from an EMBL/GenBank/DDBJ whole genome shotgun (WGS) entry which is preliminary data.</text>
</comment>
<dbReference type="Pfam" id="PF02801">
    <property type="entry name" value="Ketoacyl-synt_C"/>
    <property type="match status" value="1"/>
</dbReference>
<reference evidence="6" key="1">
    <citation type="submission" date="2020-09" db="EMBL/GenBank/DDBJ databases">
        <title>A novel bacterium of genus Bacillus, isolated from South China Sea.</title>
        <authorList>
            <person name="Huang H."/>
            <person name="Mo K."/>
            <person name="Hu Y."/>
        </authorList>
    </citation>
    <scope>NUCLEOTIDE SEQUENCE</scope>
    <source>
        <strain evidence="6">IB182487</strain>
    </source>
</reference>
<dbReference type="Pfam" id="PF00109">
    <property type="entry name" value="ketoacyl-synt"/>
    <property type="match status" value="1"/>
</dbReference>
<dbReference type="GO" id="GO:0006633">
    <property type="term" value="P:fatty acid biosynthetic process"/>
    <property type="evidence" value="ECO:0007669"/>
    <property type="project" value="TreeGrafter"/>
</dbReference>
<dbReference type="Proteomes" id="UP000626844">
    <property type="component" value="Unassembled WGS sequence"/>
</dbReference>
<evidence type="ECO:0000313" key="7">
    <source>
        <dbReference type="Proteomes" id="UP000626844"/>
    </source>
</evidence>
<dbReference type="RefSeq" id="WP_191156209.1">
    <property type="nucleotide sequence ID" value="NZ_JACXAI010000004.1"/>
</dbReference>
<dbReference type="InterPro" id="IPR016039">
    <property type="entry name" value="Thiolase-like"/>
</dbReference>
<keyword evidence="7" id="KW-1185">Reference proteome</keyword>
<protein>
    <recommendedName>
        <fullName evidence="5">Ketosynthase family 3 (KS3) domain-containing protein</fullName>
    </recommendedName>
</protein>
<dbReference type="InterPro" id="IPR014031">
    <property type="entry name" value="Ketoacyl_synth_C"/>
</dbReference>
<name>A0A926NE62_9BACI</name>
<gene>
    <name evidence="6" type="ORF">IC621_04570</name>
</gene>
<evidence type="ECO:0000256" key="1">
    <source>
        <dbReference type="ARBA" id="ARBA00008467"/>
    </source>
</evidence>
<keyword evidence="3" id="KW-0012">Acyltransferase</keyword>
<accession>A0A926NE62</accession>
<organism evidence="6 7">
    <name type="scientific">Metabacillus arenae</name>
    <dbReference type="NCBI Taxonomy" id="2771434"/>
    <lineage>
        <taxon>Bacteria</taxon>
        <taxon>Bacillati</taxon>
        <taxon>Bacillota</taxon>
        <taxon>Bacilli</taxon>
        <taxon>Bacillales</taxon>
        <taxon>Bacillaceae</taxon>
        <taxon>Metabacillus</taxon>
    </lineage>
</organism>